<dbReference type="Pfam" id="PF07714">
    <property type="entry name" value="PK_Tyr_Ser-Thr"/>
    <property type="match status" value="1"/>
</dbReference>
<sequence>MSGISLAPTPESLDDRLAFYMAPAYGLKLATTTNATSIPAPQPPLAAEVKSSPALDARVVDFSNTAFRADIGRAGTSCITTQQNHLCLQSALLQTQPQRLNGVKYFLTWLSARLRRRTSKNVRHVINEGDIDGSQSNPIPLGFYPYRDLTSQIERQSYYPVAYGGFGDVHRCTLHMRRQVTEVAVKSLRPHTVSGDVAWCNMGKMLHREISVWARLENENILPFYGVAFGFGPLPALVCPWAANGTLHQYLMDHGDLDLLDRLKLVRIILRLVSFNLHCYNTAL</sequence>
<dbReference type="Gene3D" id="1.10.510.10">
    <property type="entry name" value="Transferase(Phosphotransferase) domain 1"/>
    <property type="match status" value="1"/>
</dbReference>
<dbReference type="InterPro" id="IPR011009">
    <property type="entry name" value="Kinase-like_dom_sf"/>
</dbReference>
<dbReference type="GO" id="GO:0005524">
    <property type="term" value="F:ATP binding"/>
    <property type="evidence" value="ECO:0007669"/>
    <property type="project" value="InterPro"/>
</dbReference>
<evidence type="ECO:0000259" key="1">
    <source>
        <dbReference type="PROSITE" id="PS50011"/>
    </source>
</evidence>
<dbReference type="EMBL" id="KN820604">
    <property type="protein sequence ID" value="KIJ05956.1"/>
    <property type="molecule type" value="Genomic_DNA"/>
</dbReference>
<accession>A0A0C9TFB0</accession>
<dbReference type="AlphaFoldDB" id="A0A0C9TFB0"/>
<keyword evidence="3" id="KW-1185">Reference proteome</keyword>
<dbReference type="SUPFAM" id="SSF56112">
    <property type="entry name" value="Protein kinase-like (PK-like)"/>
    <property type="match status" value="1"/>
</dbReference>
<reference evidence="3" key="2">
    <citation type="submission" date="2015-01" db="EMBL/GenBank/DDBJ databases">
        <title>Evolutionary Origins and Diversification of the Mycorrhizal Mutualists.</title>
        <authorList>
            <consortium name="DOE Joint Genome Institute"/>
            <consortium name="Mycorrhizal Genomics Consortium"/>
            <person name="Kohler A."/>
            <person name="Kuo A."/>
            <person name="Nagy L.G."/>
            <person name="Floudas D."/>
            <person name="Copeland A."/>
            <person name="Barry K.W."/>
            <person name="Cichocki N."/>
            <person name="Veneault-Fourrey C."/>
            <person name="LaButti K."/>
            <person name="Lindquist E.A."/>
            <person name="Lipzen A."/>
            <person name="Lundell T."/>
            <person name="Morin E."/>
            <person name="Murat C."/>
            <person name="Riley R."/>
            <person name="Ohm R."/>
            <person name="Sun H."/>
            <person name="Tunlid A."/>
            <person name="Henrissat B."/>
            <person name="Grigoriev I.V."/>
            <person name="Hibbett D.S."/>
            <person name="Martin F."/>
        </authorList>
    </citation>
    <scope>NUCLEOTIDE SEQUENCE [LARGE SCALE GENOMIC DNA]</scope>
    <source>
        <strain evidence="3">ATCC 200175</strain>
    </source>
</reference>
<protein>
    <recommendedName>
        <fullName evidence="1">Protein kinase domain-containing protein</fullName>
    </recommendedName>
</protein>
<feature type="domain" description="Protein kinase" evidence="1">
    <location>
        <begin position="155"/>
        <end position="284"/>
    </location>
</feature>
<dbReference type="HOGENOM" id="CLU_980392_0_0_1"/>
<reference evidence="2 3" key="1">
    <citation type="submission" date="2014-06" db="EMBL/GenBank/DDBJ databases">
        <authorList>
            <consortium name="DOE Joint Genome Institute"/>
            <person name="Kuo A."/>
            <person name="Kohler A."/>
            <person name="Nagy L.G."/>
            <person name="Floudas D."/>
            <person name="Copeland A."/>
            <person name="Barry K.W."/>
            <person name="Cichocki N."/>
            <person name="Veneault-Fourrey C."/>
            <person name="LaButti K."/>
            <person name="Lindquist E.A."/>
            <person name="Lipzen A."/>
            <person name="Lundell T."/>
            <person name="Morin E."/>
            <person name="Murat C."/>
            <person name="Sun H."/>
            <person name="Tunlid A."/>
            <person name="Henrissat B."/>
            <person name="Grigoriev I.V."/>
            <person name="Hibbett D.S."/>
            <person name="Martin F."/>
            <person name="Nordberg H.P."/>
            <person name="Cantor M.N."/>
            <person name="Hua S.X."/>
        </authorList>
    </citation>
    <scope>NUCLEOTIDE SEQUENCE [LARGE SCALE GENOMIC DNA]</scope>
    <source>
        <strain evidence="2 3">ATCC 200175</strain>
    </source>
</reference>
<dbReference type="PROSITE" id="PS50011">
    <property type="entry name" value="PROTEIN_KINASE_DOM"/>
    <property type="match status" value="1"/>
</dbReference>
<dbReference type="OrthoDB" id="4062651at2759"/>
<proteinExistence type="predicted"/>
<dbReference type="Proteomes" id="UP000053647">
    <property type="component" value="Unassembled WGS sequence"/>
</dbReference>
<evidence type="ECO:0000313" key="3">
    <source>
        <dbReference type="Proteomes" id="UP000053647"/>
    </source>
</evidence>
<organism evidence="2 3">
    <name type="scientific">Paxillus involutus ATCC 200175</name>
    <dbReference type="NCBI Taxonomy" id="664439"/>
    <lineage>
        <taxon>Eukaryota</taxon>
        <taxon>Fungi</taxon>
        <taxon>Dikarya</taxon>
        <taxon>Basidiomycota</taxon>
        <taxon>Agaricomycotina</taxon>
        <taxon>Agaricomycetes</taxon>
        <taxon>Agaricomycetidae</taxon>
        <taxon>Boletales</taxon>
        <taxon>Paxilineae</taxon>
        <taxon>Paxillaceae</taxon>
        <taxon>Paxillus</taxon>
    </lineage>
</organism>
<evidence type="ECO:0000313" key="2">
    <source>
        <dbReference type="EMBL" id="KIJ05956.1"/>
    </source>
</evidence>
<name>A0A0C9TFB0_PAXIN</name>
<gene>
    <name evidence="2" type="ORF">PAXINDRAFT_20824</name>
</gene>
<dbReference type="GO" id="GO:0004672">
    <property type="term" value="F:protein kinase activity"/>
    <property type="evidence" value="ECO:0007669"/>
    <property type="project" value="InterPro"/>
</dbReference>
<dbReference type="InterPro" id="IPR000719">
    <property type="entry name" value="Prot_kinase_dom"/>
</dbReference>
<dbReference type="InterPro" id="IPR001245">
    <property type="entry name" value="Ser-Thr/Tyr_kinase_cat_dom"/>
</dbReference>